<keyword evidence="4" id="KW-1185">Reference proteome</keyword>
<proteinExistence type="predicted"/>
<dbReference type="Proteomes" id="UP000199092">
    <property type="component" value="Chromosome I"/>
</dbReference>
<organism evidence="3 4">
    <name type="scientific">Friedmanniella luteola</name>
    <dbReference type="NCBI Taxonomy" id="546871"/>
    <lineage>
        <taxon>Bacteria</taxon>
        <taxon>Bacillati</taxon>
        <taxon>Actinomycetota</taxon>
        <taxon>Actinomycetes</taxon>
        <taxon>Propionibacteriales</taxon>
        <taxon>Nocardioidaceae</taxon>
        <taxon>Friedmanniella</taxon>
    </lineage>
</organism>
<name>A0A1H1WXD7_9ACTN</name>
<gene>
    <name evidence="3" type="ORF">SAMN04488543_2855</name>
</gene>
<dbReference type="RefSeq" id="WP_280949222.1">
    <property type="nucleotide sequence ID" value="NZ_LT629749.1"/>
</dbReference>
<feature type="domain" description="TadE-like" evidence="2">
    <location>
        <begin position="8"/>
        <end position="50"/>
    </location>
</feature>
<accession>A0A1H1WXD7</accession>
<keyword evidence="1" id="KW-0812">Transmembrane</keyword>
<keyword evidence="1" id="KW-1133">Transmembrane helix</keyword>
<dbReference type="InterPro" id="IPR012495">
    <property type="entry name" value="TadE-like_dom"/>
</dbReference>
<feature type="transmembrane region" description="Helical" evidence="1">
    <location>
        <begin position="12"/>
        <end position="35"/>
    </location>
</feature>
<dbReference type="EMBL" id="LT629749">
    <property type="protein sequence ID" value="SDT01813.1"/>
    <property type="molecule type" value="Genomic_DNA"/>
</dbReference>
<keyword evidence="1" id="KW-0472">Membrane</keyword>
<dbReference type="AlphaFoldDB" id="A0A1H1WXD7"/>
<sequence>MRLRGERGSASLQLAVLLPVLFGVMFLGLQASLIYHARTVAIAAAAQGARAAALEGGTPGDGALAAADFVAQAGGNDVLENAAVTAGRSGGAATVTVTVTGTALTVLPGWHPQVRQSATLPAERITTG</sequence>
<evidence type="ECO:0000256" key="1">
    <source>
        <dbReference type="SAM" id="Phobius"/>
    </source>
</evidence>
<evidence type="ECO:0000259" key="2">
    <source>
        <dbReference type="Pfam" id="PF07811"/>
    </source>
</evidence>
<dbReference type="Pfam" id="PF07811">
    <property type="entry name" value="TadE"/>
    <property type="match status" value="1"/>
</dbReference>
<evidence type="ECO:0000313" key="4">
    <source>
        <dbReference type="Proteomes" id="UP000199092"/>
    </source>
</evidence>
<evidence type="ECO:0000313" key="3">
    <source>
        <dbReference type="EMBL" id="SDT01813.1"/>
    </source>
</evidence>
<protein>
    <submittedName>
        <fullName evidence="3">TadE-like protein</fullName>
    </submittedName>
</protein>
<dbReference type="STRING" id="546871.SAMN04488543_2855"/>
<reference evidence="3 4" key="1">
    <citation type="submission" date="2016-10" db="EMBL/GenBank/DDBJ databases">
        <authorList>
            <person name="de Groot N.N."/>
        </authorList>
    </citation>
    <scope>NUCLEOTIDE SEQUENCE [LARGE SCALE GENOMIC DNA]</scope>
    <source>
        <strain evidence="3 4">DSM 21741</strain>
    </source>
</reference>